<feature type="region of interest" description="Disordered" evidence="6">
    <location>
        <begin position="682"/>
        <end position="709"/>
    </location>
</feature>
<evidence type="ECO:0000259" key="7">
    <source>
        <dbReference type="Pfam" id="PF01602"/>
    </source>
</evidence>
<feature type="region of interest" description="Disordered" evidence="6">
    <location>
        <begin position="745"/>
        <end position="782"/>
    </location>
</feature>
<dbReference type="Pfam" id="PF01602">
    <property type="entry name" value="Adaptin_N"/>
    <property type="match status" value="1"/>
</dbReference>
<dbReference type="GeneID" id="25267979"/>
<dbReference type="RefSeq" id="XP_013241088.1">
    <property type="nucleotide sequence ID" value="XM_013385634.1"/>
</dbReference>
<dbReference type="OrthoDB" id="10254310at2759"/>
<organism evidence="8 9">
    <name type="scientific">Tilletiaria anomala (strain ATCC 24038 / CBS 436.72 / UBC 951)</name>
    <dbReference type="NCBI Taxonomy" id="1037660"/>
    <lineage>
        <taxon>Eukaryota</taxon>
        <taxon>Fungi</taxon>
        <taxon>Dikarya</taxon>
        <taxon>Basidiomycota</taxon>
        <taxon>Ustilaginomycotina</taxon>
        <taxon>Exobasidiomycetes</taxon>
        <taxon>Georgefischeriales</taxon>
        <taxon>Tilletiariaceae</taxon>
        <taxon>Tilletiaria</taxon>
    </lineage>
</organism>
<evidence type="ECO:0000313" key="8">
    <source>
        <dbReference type="EMBL" id="KDN39615.1"/>
    </source>
</evidence>
<sequence>MASSFISSSNSRSAASYFQERAEDAADALRDLIGRSTGGLAGAGSSSGGRGAAAAFGGGTSSSRYLDIAEEKVALIGAQINATSTDVQLDGLRRIVAVRMISIGRDASSFLPGALKLTSSSSLEVRKLVYIIILTYARSSVEAEDLTLLSINSFQRDSMDSSPLIRGMAIRVLTGLRNPLVHAVVEMSVRRAARDSSAYVRKITALALPRCVDFYPSTFDSHLQSLATLLGDRSPQVIGAALVAFQRIFRQPLQLHKEDDHGANHTAQSGGASSSSSSQLSQRWELIHPHFRRMCHALADMNEWSQIMACEVLLHYARECFEMPVDMAAEVERRDAESQEKQALKGNRPDRRRCEPDLSLLVHKSRMLFASRNPAVVLAAARLHYYLLPSSSVSQAQKPHVQAPLVNALLALISPGRAEDRDTVLVALYNILWLLNGGSARPLDPVDMFSANPSSHTQDNDLRARKRREQAKTYQKLFAPYVTAFLPRSDCARSKLAPGSLPLALLATSSYSSSGPGLSGFGLGSSSGNGAGGLLEVATSTVAAAAAVSSSATSSAIATSTSSSTLMATTTLASSTATSAIFHLKLAVLARLARPENARYLIEELEEIARWEYKDDRAERALDVLCEVLDRLAAKELGRQEAQERIQGQGPAGETDRLGIEARLTELALSILSDVSSARWTVSAQGGARGNHRQQRGEQRRKEDREHPMPVRARVIIGAVKLLVTVLKVKGKALQTLLRRTKKEPLVAPPEANKAPGTGDNKERGKEVEKDVGKPKAGSDGGISQAAAELQLDMFDILQRAADLLYTSGDAPAPARQRPDTASPTPPVQPTRKLKLVGKRNVTGAHERHALFWALGEFCRIIVEVDWTDAEVEGQAETEARPKKGAQSTKVVWKSAAELLGVDVLRKASGHFGKEPARAKLAIITLAAKVWAFLQTRETVCEPGTNEEVTRYAESILQQASRDANLDLQAHARRYLAMMVAITASSSSGGESEEETSAPATMIPQLAPTPGDLIKVLFVADAEQVLLKSQSSDSSSYPALVAASSVNDIVYGGIDEEEEAEFGSLALALGSRRLGDIRSARIPKWAAPGTGIASSKRDPPSLVPDKEEFASGSKVFVSSLGGTRPNCTPAVPLRSASAYDYVVEGEGEELPRAAKIGNTPSLVPTATVAASSAYSSRAASPFAQSTVSARPMNPKYQDLDSFLDEEVAEPPIVQLPLAPSAQFESLSILQQPAPQDEEYRDEYDEDDFEEVEDEPNANEVAFASSHYTLSDGRQYRGEPEPDSDDYEEEDAGQSRSIATHALLPEEDNAWAS</sequence>
<feature type="region of interest" description="Disordered" evidence="6">
    <location>
        <begin position="259"/>
        <end position="278"/>
    </location>
</feature>
<dbReference type="STRING" id="1037660.A0A066VLZ8"/>
<dbReference type="Gene3D" id="1.25.10.10">
    <property type="entry name" value="Leucine-rich Repeat Variant"/>
    <property type="match status" value="2"/>
</dbReference>
<dbReference type="HOGENOM" id="CLU_260606_0_0_1"/>
<feature type="compositionally biased region" description="Low complexity" evidence="6">
    <location>
        <begin position="267"/>
        <end position="278"/>
    </location>
</feature>
<feature type="compositionally biased region" description="Basic and acidic residues" evidence="6">
    <location>
        <begin position="695"/>
        <end position="709"/>
    </location>
</feature>
<dbReference type="InterPro" id="IPR026739">
    <property type="entry name" value="AP_beta"/>
</dbReference>
<reference evidence="8 9" key="1">
    <citation type="submission" date="2014-05" db="EMBL/GenBank/DDBJ databases">
        <title>Draft genome sequence of a rare smut relative, Tilletiaria anomala UBC 951.</title>
        <authorList>
            <consortium name="DOE Joint Genome Institute"/>
            <person name="Toome M."/>
            <person name="Kuo A."/>
            <person name="Henrissat B."/>
            <person name="Lipzen A."/>
            <person name="Tritt A."/>
            <person name="Yoshinaga Y."/>
            <person name="Zane M."/>
            <person name="Barry K."/>
            <person name="Grigoriev I.V."/>
            <person name="Spatafora J.W."/>
            <person name="Aimea M.C."/>
        </authorList>
    </citation>
    <scope>NUCLEOTIDE SEQUENCE [LARGE SCALE GENOMIC DNA]</scope>
    <source>
        <strain evidence="8 9">UBC 951</strain>
    </source>
</reference>
<dbReference type="GO" id="GO:0012505">
    <property type="term" value="C:endomembrane system"/>
    <property type="evidence" value="ECO:0007669"/>
    <property type="project" value="UniProtKB-SubCell"/>
</dbReference>
<feature type="region of interest" description="Disordered" evidence="6">
    <location>
        <begin position="1231"/>
        <end position="1312"/>
    </location>
</feature>
<dbReference type="GO" id="GO:0030117">
    <property type="term" value="C:membrane coat"/>
    <property type="evidence" value="ECO:0007669"/>
    <property type="project" value="InterPro"/>
</dbReference>
<dbReference type="SUPFAM" id="SSF48371">
    <property type="entry name" value="ARM repeat"/>
    <property type="match status" value="1"/>
</dbReference>
<dbReference type="InParanoid" id="A0A066VLZ8"/>
<keyword evidence="4" id="KW-0653">Protein transport</keyword>
<dbReference type="EMBL" id="JMSN01000102">
    <property type="protein sequence ID" value="KDN39615.1"/>
    <property type="molecule type" value="Genomic_DNA"/>
</dbReference>
<comment type="caution">
    <text evidence="8">The sequence shown here is derived from an EMBL/GenBank/DDBJ whole genome shotgun (WGS) entry which is preliminary data.</text>
</comment>
<dbReference type="InterPro" id="IPR011989">
    <property type="entry name" value="ARM-like"/>
</dbReference>
<proteinExistence type="inferred from homology"/>
<evidence type="ECO:0000256" key="6">
    <source>
        <dbReference type="SAM" id="MobiDB-lite"/>
    </source>
</evidence>
<evidence type="ECO:0000256" key="1">
    <source>
        <dbReference type="ARBA" id="ARBA00004308"/>
    </source>
</evidence>
<feature type="compositionally biased region" description="Acidic residues" evidence="6">
    <location>
        <begin position="1280"/>
        <end position="1291"/>
    </location>
</feature>
<gene>
    <name evidence="8" type="ORF">K437DRAFT_9705</name>
</gene>
<accession>A0A066VLZ8</accession>
<evidence type="ECO:0000256" key="3">
    <source>
        <dbReference type="ARBA" id="ARBA00022448"/>
    </source>
</evidence>
<feature type="domain" description="Clathrin/coatomer adaptor adaptin-like N-terminal" evidence="7">
    <location>
        <begin position="99"/>
        <end position="431"/>
    </location>
</feature>
<feature type="region of interest" description="Disordered" evidence="6">
    <location>
        <begin position="809"/>
        <end position="832"/>
    </location>
</feature>
<comment type="similarity">
    <text evidence="2">Belongs to the adaptor complexes large subunit family.</text>
</comment>
<keyword evidence="9" id="KW-1185">Reference proteome</keyword>
<dbReference type="GO" id="GO:0006886">
    <property type="term" value="P:intracellular protein transport"/>
    <property type="evidence" value="ECO:0007669"/>
    <property type="project" value="InterPro"/>
</dbReference>
<feature type="compositionally biased region" description="Acidic residues" evidence="6">
    <location>
        <begin position="1235"/>
        <end position="1256"/>
    </location>
</feature>
<feature type="compositionally biased region" description="Basic and acidic residues" evidence="6">
    <location>
        <begin position="760"/>
        <end position="774"/>
    </location>
</feature>
<dbReference type="Proteomes" id="UP000027361">
    <property type="component" value="Unassembled WGS sequence"/>
</dbReference>
<name>A0A066VLZ8_TILAU</name>
<dbReference type="InterPro" id="IPR016024">
    <property type="entry name" value="ARM-type_fold"/>
</dbReference>
<keyword evidence="3" id="KW-0813">Transport</keyword>
<dbReference type="InterPro" id="IPR002553">
    <property type="entry name" value="Clathrin/coatomer_adapt-like_N"/>
</dbReference>
<keyword evidence="5" id="KW-0472">Membrane</keyword>
<dbReference type="PANTHER" id="PTHR11134">
    <property type="entry name" value="ADAPTOR COMPLEX SUBUNIT BETA FAMILY MEMBER"/>
    <property type="match status" value="1"/>
</dbReference>
<evidence type="ECO:0000256" key="2">
    <source>
        <dbReference type="ARBA" id="ARBA00006613"/>
    </source>
</evidence>
<evidence type="ECO:0000256" key="4">
    <source>
        <dbReference type="ARBA" id="ARBA00022927"/>
    </source>
</evidence>
<evidence type="ECO:0000256" key="5">
    <source>
        <dbReference type="ARBA" id="ARBA00023136"/>
    </source>
</evidence>
<dbReference type="GO" id="GO:0016192">
    <property type="term" value="P:vesicle-mediated transport"/>
    <property type="evidence" value="ECO:0007669"/>
    <property type="project" value="InterPro"/>
</dbReference>
<evidence type="ECO:0000313" key="9">
    <source>
        <dbReference type="Proteomes" id="UP000027361"/>
    </source>
</evidence>
<protein>
    <submittedName>
        <fullName evidence="8">ARM repeat-containing protein</fullName>
    </submittedName>
</protein>
<comment type="subcellular location">
    <subcellularLocation>
        <location evidence="1">Endomembrane system</location>
    </subcellularLocation>
</comment>